<dbReference type="Proteomes" id="UP001607125">
    <property type="component" value="Unassembled WGS sequence"/>
</dbReference>
<sequence length="145" mass="16037">MSAAIRAKAVCLFRHNGKVLLAEGYDPAKDQNYLIPVGGGIEFGETSLQAAEREVKEEIGADVTSLELLGVSENLFTFDGRTGHEIVFVYQGRFVDQGFYRKTHIDGIETNGVEFVVKWVEESEVLAGKIPIYPDGISEMLQPKE</sequence>
<evidence type="ECO:0000313" key="5">
    <source>
        <dbReference type="EMBL" id="MFH0263860.1"/>
    </source>
</evidence>
<dbReference type="RefSeq" id="WP_394630461.1">
    <property type="nucleotide sequence ID" value="NZ_JBIHSF010000012.1"/>
</dbReference>
<evidence type="ECO:0000313" key="6">
    <source>
        <dbReference type="Proteomes" id="UP001607125"/>
    </source>
</evidence>
<evidence type="ECO:0000256" key="1">
    <source>
        <dbReference type="ARBA" id="ARBA00001946"/>
    </source>
</evidence>
<name>A0ABW7IQF8_9VIBR</name>
<dbReference type="InterPro" id="IPR015797">
    <property type="entry name" value="NUDIX_hydrolase-like_dom_sf"/>
</dbReference>
<proteinExistence type="predicted"/>
<dbReference type="PANTHER" id="PTHR43046:SF12">
    <property type="entry name" value="GDP-MANNOSE MANNOSYL HYDROLASE"/>
    <property type="match status" value="1"/>
</dbReference>
<dbReference type="SUPFAM" id="SSF55811">
    <property type="entry name" value="Nudix"/>
    <property type="match status" value="1"/>
</dbReference>
<dbReference type="PANTHER" id="PTHR43046">
    <property type="entry name" value="GDP-MANNOSE MANNOSYL HYDROLASE"/>
    <property type="match status" value="1"/>
</dbReference>
<dbReference type="InterPro" id="IPR000086">
    <property type="entry name" value="NUDIX_hydrolase_dom"/>
</dbReference>
<dbReference type="PROSITE" id="PS51462">
    <property type="entry name" value="NUDIX"/>
    <property type="match status" value="1"/>
</dbReference>
<evidence type="ECO:0000259" key="4">
    <source>
        <dbReference type="PROSITE" id="PS51462"/>
    </source>
</evidence>
<dbReference type="Gene3D" id="3.90.79.10">
    <property type="entry name" value="Nucleoside Triphosphate Pyrophosphohydrolase"/>
    <property type="match status" value="1"/>
</dbReference>
<reference evidence="5 6" key="1">
    <citation type="submission" date="2024-10" db="EMBL/GenBank/DDBJ databases">
        <authorList>
            <person name="Yibar A."/>
            <person name="Saticioglu I.B."/>
            <person name="Duman M."/>
            <person name="Ajmi N."/>
            <person name="Gurler F."/>
            <person name="Ay H."/>
            <person name="Onuk E."/>
            <person name="Guler S."/>
            <person name="Romalde J.L."/>
        </authorList>
    </citation>
    <scope>NUCLEOTIDE SEQUENCE [LARGE SCALE GENOMIC DNA]</scope>
    <source>
        <strain evidence="5 6">1-TCBS-B</strain>
    </source>
</reference>
<dbReference type="EMBL" id="JBIHSF010000012">
    <property type="protein sequence ID" value="MFH0263860.1"/>
    <property type="molecule type" value="Genomic_DNA"/>
</dbReference>
<protein>
    <submittedName>
        <fullName evidence="5">NUDIX hydrolase</fullName>
    </submittedName>
</protein>
<gene>
    <name evidence="5" type="ORF">ACGRH2_25975</name>
</gene>
<dbReference type="PROSITE" id="PS00893">
    <property type="entry name" value="NUDIX_BOX"/>
    <property type="match status" value="1"/>
</dbReference>
<accession>A0ABW7IQF8</accession>
<keyword evidence="6" id="KW-1185">Reference proteome</keyword>
<comment type="caution">
    <text evidence="5">The sequence shown here is derived from an EMBL/GenBank/DDBJ whole genome shotgun (WGS) entry which is preliminary data.</text>
</comment>
<dbReference type="CDD" id="cd04688">
    <property type="entry name" value="NUDIX_Hydrolase"/>
    <property type="match status" value="1"/>
</dbReference>
<evidence type="ECO:0000256" key="2">
    <source>
        <dbReference type="ARBA" id="ARBA00022801"/>
    </source>
</evidence>
<organism evidence="5 6">
    <name type="scientific">Vibrio barjaei</name>
    <dbReference type="NCBI Taxonomy" id="1676683"/>
    <lineage>
        <taxon>Bacteria</taxon>
        <taxon>Pseudomonadati</taxon>
        <taxon>Pseudomonadota</taxon>
        <taxon>Gammaproteobacteria</taxon>
        <taxon>Vibrionales</taxon>
        <taxon>Vibrionaceae</taxon>
        <taxon>Vibrio</taxon>
    </lineage>
</organism>
<dbReference type="Pfam" id="PF00293">
    <property type="entry name" value="NUDIX"/>
    <property type="match status" value="1"/>
</dbReference>
<dbReference type="GO" id="GO:0016787">
    <property type="term" value="F:hydrolase activity"/>
    <property type="evidence" value="ECO:0007669"/>
    <property type="project" value="UniProtKB-KW"/>
</dbReference>
<comment type="cofactor">
    <cofactor evidence="1">
        <name>Mg(2+)</name>
        <dbReference type="ChEBI" id="CHEBI:18420"/>
    </cofactor>
</comment>
<feature type="domain" description="Nudix hydrolase" evidence="4">
    <location>
        <begin position="3"/>
        <end position="143"/>
    </location>
</feature>
<dbReference type="InterPro" id="IPR020084">
    <property type="entry name" value="NUDIX_hydrolase_CS"/>
</dbReference>
<evidence type="ECO:0000256" key="3">
    <source>
        <dbReference type="ARBA" id="ARBA00022842"/>
    </source>
</evidence>
<keyword evidence="3" id="KW-0460">Magnesium</keyword>
<keyword evidence="2 5" id="KW-0378">Hydrolase</keyword>